<reference evidence="3 4" key="1">
    <citation type="submission" date="2016-10" db="EMBL/GenBank/DDBJ databases">
        <authorList>
            <person name="de Groot N.N."/>
        </authorList>
    </citation>
    <scope>NUCLEOTIDE SEQUENCE [LARGE SCALE GENOMIC DNA]</scope>
    <source>
        <strain evidence="3 4">IBRC-M 10780</strain>
    </source>
</reference>
<feature type="transmembrane region" description="Helical" evidence="1">
    <location>
        <begin position="353"/>
        <end position="374"/>
    </location>
</feature>
<dbReference type="AlphaFoldDB" id="A0A1H9XZI1"/>
<dbReference type="PANTHER" id="PTHR30590">
    <property type="entry name" value="INNER MEMBRANE PROTEIN"/>
    <property type="match status" value="1"/>
</dbReference>
<keyword evidence="4" id="KW-1185">Reference proteome</keyword>
<name>A0A1H9XZI1_9BACI</name>
<evidence type="ECO:0000313" key="4">
    <source>
        <dbReference type="Proteomes" id="UP000198618"/>
    </source>
</evidence>
<feature type="transmembrane region" description="Helical" evidence="1">
    <location>
        <begin position="122"/>
        <end position="137"/>
    </location>
</feature>
<evidence type="ECO:0000256" key="1">
    <source>
        <dbReference type="SAM" id="Phobius"/>
    </source>
</evidence>
<feature type="transmembrane region" description="Helical" evidence="1">
    <location>
        <begin position="144"/>
        <end position="165"/>
    </location>
</feature>
<dbReference type="InterPro" id="IPR007349">
    <property type="entry name" value="DUF418"/>
</dbReference>
<keyword evidence="1" id="KW-0812">Transmembrane</keyword>
<keyword evidence="1" id="KW-1133">Transmembrane helix</keyword>
<dbReference type="STRING" id="930131.SAMN05216389_10147"/>
<sequence>MGNAPISEKDRIHTIDIIRGFALFGIFLVNMPSFHSPVFMKTMYGVEMEYTGLDYWIDVFFTLFIDSKFFTMFSFLFGLGFYIFMSRAEKKGLGMKRLYVRRILALLLFGVIHLIALWYGDILHTYAIAGLFLLFFYKRKIRTMVIWAGSLLIVYNAFMSLTLLVPSGVLEEIESASVGMTAGLEKYVEVYENAGYLEWVSYRLGTELPIILVNLLPAMVPVFAMFLIGLAVGKAGIFQNLQEHTSFLKKVRTITLSISIPLVGALALFTLGIIDWGIKQTYVIEVLTSVSSISLCLFYIVALTLLLRNESWQKKLRPLGAMGRMALTNYLMQTIISVAIFVGLGWYGDVGLFMGTLICFVILVIQMVASTFWLKKFQFGPFEWLWRSLTYWRLQPIRKQEIVSNAVEEKGQV</sequence>
<dbReference type="PANTHER" id="PTHR30590:SF2">
    <property type="entry name" value="INNER MEMBRANE PROTEIN"/>
    <property type="match status" value="1"/>
</dbReference>
<gene>
    <name evidence="3" type="ORF">SAMN05216389_10147</name>
</gene>
<keyword evidence="1" id="KW-0472">Membrane</keyword>
<feature type="transmembrane region" description="Helical" evidence="1">
    <location>
        <begin position="60"/>
        <end position="86"/>
    </location>
</feature>
<feature type="transmembrane region" description="Helical" evidence="1">
    <location>
        <begin position="208"/>
        <end position="232"/>
    </location>
</feature>
<dbReference type="EMBL" id="FOHE01000001">
    <property type="protein sequence ID" value="SES61848.1"/>
    <property type="molecule type" value="Genomic_DNA"/>
</dbReference>
<accession>A0A1H9XZI1</accession>
<feature type="domain" description="DUF418" evidence="2">
    <location>
        <begin position="233"/>
        <end position="393"/>
    </location>
</feature>
<dbReference type="OrthoDB" id="9807744at2"/>
<dbReference type="Proteomes" id="UP000198618">
    <property type="component" value="Unassembled WGS sequence"/>
</dbReference>
<evidence type="ECO:0000259" key="2">
    <source>
        <dbReference type="Pfam" id="PF04235"/>
    </source>
</evidence>
<feature type="transmembrane region" description="Helical" evidence="1">
    <location>
        <begin position="21"/>
        <end position="40"/>
    </location>
</feature>
<organism evidence="3 4">
    <name type="scientific">Oceanobacillus limi</name>
    <dbReference type="NCBI Taxonomy" id="930131"/>
    <lineage>
        <taxon>Bacteria</taxon>
        <taxon>Bacillati</taxon>
        <taxon>Bacillota</taxon>
        <taxon>Bacilli</taxon>
        <taxon>Bacillales</taxon>
        <taxon>Bacillaceae</taxon>
        <taxon>Oceanobacillus</taxon>
    </lineage>
</organism>
<feature type="transmembrane region" description="Helical" evidence="1">
    <location>
        <begin position="253"/>
        <end position="274"/>
    </location>
</feature>
<feature type="transmembrane region" description="Helical" evidence="1">
    <location>
        <begin position="98"/>
        <end position="116"/>
    </location>
</feature>
<dbReference type="Pfam" id="PF04235">
    <property type="entry name" value="DUF418"/>
    <property type="match status" value="1"/>
</dbReference>
<evidence type="ECO:0000313" key="3">
    <source>
        <dbReference type="EMBL" id="SES61848.1"/>
    </source>
</evidence>
<feature type="transmembrane region" description="Helical" evidence="1">
    <location>
        <begin position="327"/>
        <end position="347"/>
    </location>
</feature>
<proteinExistence type="predicted"/>
<protein>
    <recommendedName>
        <fullName evidence="2">DUF418 domain-containing protein</fullName>
    </recommendedName>
</protein>
<dbReference type="InterPro" id="IPR052529">
    <property type="entry name" value="Bact_Transport_Assoc"/>
</dbReference>
<feature type="transmembrane region" description="Helical" evidence="1">
    <location>
        <begin position="286"/>
        <end position="307"/>
    </location>
</feature>
<dbReference type="RefSeq" id="WP_090865607.1">
    <property type="nucleotide sequence ID" value="NZ_FOHE01000001.1"/>
</dbReference>